<dbReference type="InterPro" id="IPR001764">
    <property type="entry name" value="Glyco_hydro_3_N"/>
</dbReference>
<accession>A0ABP8YQY4</accession>
<dbReference type="Gene3D" id="3.20.20.300">
    <property type="entry name" value="Glycoside hydrolase, family 3, N-terminal domain"/>
    <property type="match status" value="1"/>
</dbReference>
<dbReference type="PANTHER" id="PTHR30480">
    <property type="entry name" value="BETA-HEXOSAMINIDASE-RELATED"/>
    <property type="match status" value="1"/>
</dbReference>
<feature type="domain" description="Glycoside hydrolase family 3 N-terminal" evidence="4">
    <location>
        <begin position="42"/>
        <end position="334"/>
    </location>
</feature>
<keyword evidence="6" id="KW-1185">Reference proteome</keyword>
<dbReference type="PANTHER" id="PTHR30480:SF16">
    <property type="entry name" value="GLYCOSIDE HYDROLASE FAMILY 3 DOMAIN PROTEIN"/>
    <property type="match status" value="1"/>
</dbReference>
<evidence type="ECO:0000256" key="3">
    <source>
        <dbReference type="ARBA" id="ARBA00023295"/>
    </source>
</evidence>
<comment type="similarity">
    <text evidence="1">Belongs to the glycosyl hydrolase 3 family.</text>
</comment>
<evidence type="ECO:0000313" key="5">
    <source>
        <dbReference type="EMBL" id="GAA4735242.1"/>
    </source>
</evidence>
<dbReference type="Pfam" id="PF00933">
    <property type="entry name" value="Glyco_hydro_3"/>
    <property type="match status" value="1"/>
</dbReference>
<evidence type="ECO:0000256" key="2">
    <source>
        <dbReference type="ARBA" id="ARBA00022801"/>
    </source>
</evidence>
<dbReference type="EMBL" id="BAABID010000017">
    <property type="protein sequence ID" value="GAA4735242.1"/>
    <property type="molecule type" value="Genomic_DNA"/>
</dbReference>
<sequence>MTALHHEGAHGPTTLRRAVLGVLLPGFTGTSAPDWLLDAARDGLAGVVLFGHNTPDVRTTAALTSALHDAAPDLLVTIDEEGGDVSRLEAATGSSIPSAAALGAIDDVRLTADVASALGRLLAACGVDLDLAPVLDVDTPGNPVIGTRAFGDDAGKVSRHGRAFVRGLRRGGVGACAKHFPGHGSTTVDSHVGLPRVDRSLDALRRTDLVPFVDAQHAGGTAGGMDAVMVAHVVVPELGPGPASLEPATVALARELGIDGPVITDALDMRAVSDGTHVGEAAVRAIEAGADLLCLGTTAGRDDASLLADAVDALTAALASGRLTADRLAASAERNARCAAAQRARRERATAPSGLEAATRALHNLAEVGRTAARAAVRWAGPPRPVITAPVVVDLRRRTDHAAGHRGRHVTDALHRRWEDLRMYRPDDVLPGSTDDPQRPVVLVTREAPGSDQERRRFAPLIGRPGTVVLHTGVPSSLEQWFEGTDGDSTSAVLAYGTGRATADAAVRLLAGGGR</sequence>
<keyword evidence="2 5" id="KW-0378">Hydrolase</keyword>
<gene>
    <name evidence="5" type="ORF">GCM10023216_30160</name>
</gene>
<evidence type="ECO:0000256" key="1">
    <source>
        <dbReference type="ARBA" id="ARBA00005336"/>
    </source>
</evidence>
<organism evidence="5 6">
    <name type="scientific">Isoptericola chiayiensis</name>
    <dbReference type="NCBI Taxonomy" id="579446"/>
    <lineage>
        <taxon>Bacteria</taxon>
        <taxon>Bacillati</taxon>
        <taxon>Actinomycetota</taxon>
        <taxon>Actinomycetes</taxon>
        <taxon>Micrococcales</taxon>
        <taxon>Promicromonosporaceae</taxon>
        <taxon>Isoptericola</taxon>
    </lineage>
</organism>
<dbReference type="InterPro" id="IPR036962">
    <property type="entry name" value="Glyco_hydro_3_N_sf"/>
</dbReference>
<dbReference type="RefSeq" id="WP_172153009.1">
    <property type="nucleotide sequence ID" value="NZ_BAABID010000017.1"/>
</dbReference>
<keyword evidence="3" id="KW-0326">Glycosidase</keyword>
<protein>
    <submittedName>
        <fullName evidence="5">Glycoside hydrolase family 3 N-terminal domain-containing protein</fullName>
    </submittedName>
</protein>
<evidence type="ECO:0000313" key="6">
    <source>
        <dbReference type="Proteomes" id="UP001500956"/>
    </source>
</evidence>
<comment type="caution">
    <text evidence="5">The sequence shown here is derived from an EMBL/GenBank/DDBJ whole genome shotgun (WGS) entry which is preliminary data.</text>
</comment>
<name>A0ABP8YQY4_9MICO</name>
<evidence type="ECO:0000259" key="4">
    <source>
        <dbReference type="Pfam" id="PF00933"/>
    </source>
</evidence>
<dbReference type="InterPro" id="IPR017853">
    <property type="entry name" value="GH"/>
</dbReference>
<proteinExistence type="inferred from homology"/>
<reference evidence="6" key="1">
    <citation type="journal article" date="2019" name="Int. J. Syst. Evol. Microbiol.">
        <title>The Global Catalogue of Microorganisms (GCM) 10K type strain sequencing project: providing services to taxonomists for standard genome sequencing and annotation.</title>
        <authorList>
            <consortium name="The Broad Institute Genomics Platform"/>
            <consortium name="The Broad Institute Genome Sequencing Center for Infectious Disease"/>
            <person name="Wu L."/>
            <person name="Ma J."/>
        </authorList>
    </citation>
    <scope>NUCLEOTIDE SEQUENCE [LARGE SCALE GENOMIC DNA]</scope>
    <source>
        <strain evidence="6">JCM 18063</strain>
    </source>
</reference>
<dbReference type="InterPro" id="IPR050226">
    <property type="entry name" value="NagZ_Beta-hexosaminidase"/>
</dbReference>
<dbReference type="SUPFAM" id="SSF51445">
    <property type="entry name" value="(Trans)glycosidases"/>
    <property type="match status" value="1"/>
</dbReference>
<dbReference type="GO" id="GO:0016787">
    <property type="term" value="F:hydrolase activity"/>
    <property type="evidence" value="ECO:0007669"/>
    <property type="project" value="UniProtKB-KW"/>
</dbReference>
<dbReference type="Proteomes" id="UP001500956">
    <property type="component" value="Unassembled WGS sequence"/>
</dbReference>